<protein>
    <submittedName>
        <fullName evidence="5">EAL domain-containing protein</fullName>
    </submittedName>
</protein>
<dbReference type="SUPFAM" id="SSF55073">
    <property type="entry name" value="Nucleotide cyclase"/>
    <property type="match status" value="1"/>
</dbReference>
<dbReference type="AlphaFoldDB" id="A0AAU7UBT3"/>
<dbReference type="PROSITE" id="PS50112">
    <property type="entry name" value="PAS"/>
    <property type="match status" value="1"/>
</dbReference>
<dbReference type="KEGG" id="dsc:ABOD76_06355"/>
<evidence type="ECO:0000259" key="2">
    <source>
        <dbReference type="PROSITE" id="PS50113"/>
    </source>
</evidence>
<dbReference type="Gene3D" id="3.20.20.450">
    <property type="entry name" value="EAL domain"/>
    <property type="match status" value="1"/>
</dbReference>
<gene>
    <name evidence="5" type="ORF">ABOD76_06355</name>
</gene>
<dbReference type="InterPro" id="IPR029787">
    <property type="entry name" value="Nucleotide_cyclase"/>
</dbReference>
<dbReference type="InterPro" id="IPR000700">
    <property type="entry name" value="PAS-assoc_C"/>
</dbReference>
<dbReference type="CDD" id="cd00130">
    <property type="entry name" value="PAS"/>
    <property type="match status" value="1"/>
</dbReference>
<name>A0AAU7UBT3_9DEIO</name>
<organism evidence="5">
    <name type="scientific">Deinococcus sonorensis KR-87</name>
    <dbReference type="NCBI Taxonomy" id="694439"/>
    <lineage>
        <taxon>Bacteria</taxon>
        <taxon>Thermotogati</taxon>
        <taxon>Deinococcota</taxon>
        <taxon>Deinococci</taxon>
        <taxon>Deinococcales</taxon>
        <taxon>Deinococcaceae</taxon>
        <taxon>Deinococcus</taxon>
    </lineage>
</organism>
<dbReference type="SUPFAM" id="SSF55785">
    <property type="entry name" value="PYP-like sensor domain (PAS domain)"/>
    <property type="match status" value="2"/>
</dbReference>
<feature type="domain" description="GGDEF" evidence="4">
    <location>
        <begin position="492"/>
        <end position="629"/>
    </location>
</feature>
<accession>A0AAU7UBT3</accession>
<dbReference type="InterPro" id="IPR000160">
    <property type="entry name" value="GGDEF_dom"/>
</dbReference>
<dbReference type="InterPro" id="IPR013656">
    <property type="entry name" value="PAS_4"/>
</dbReference>
<dbReference type="PROSITE" id="PS50113">
    <property type="entry name" value="PAC"/>
    <property type="match status" value="1"/>
</dbReference>
<dbReference type="PROSITE" id="PS50887">
    <property type="entry name" value="GGDEF"/>
    <property type="match status" value="1"/>
</dbReference>
<proteinExistence type="predicted"/>
<dbReference type="PROSITE" id="PS50883">
    <property type="entry name" value="EAL"/>
    <property type="match status" value="1"/>
</dbReference>
<sequence length="890" mass="96939">MKADDVFQSTLRDLMRLYAPQATLLAQVGHDLLWVSADGRSDLQDDRALVPPDEWLERGELTWLTRDGTLLGLLWSEHQPVSPEAVESLTLLLVAARQDRGSTESGLLISQLPAPVAWLDDTLKFQQVSQHFLTLHGLSEPQVVGRTVQQVFPERTQLPQLLQRTLSGQPVRLPVERVAGPAGTLWLRGEARPYFARSRAGLLWTTQDASAERQLGLQLDSLLDDVDALLALLDHQGRVQNASAALLALNPPHAAELLGAPFWTWPCWEQSPQPQLKEMVDLARQGGAARTDIRLVGGRLLRVSLRGDLPGRALLSAECSDLSALHELEEQAALHSSLLREILSRSSEATLLLNQNGRVTLANEEAAQLLGIDASRLLGAPFARLLGDMGVQVYDASGQHRLTHDLWPRELEPAEQELTLVSATGVRRTVRRLLSPLPNLEGQRPGAMLNLRDITALRRVEARLRHDTHHDPLTGLLNRTGLRAQLMEQQGQPRTVLTLSLDGCSALSAALGRTASDALLIQLAARLLTGRRGSQVARLSDHRFALLAAPRSDSPEQLQVTAELELYELERLLAAPFRVAGQPRTLSFTVGAAHGTVSADDVEGLLVQAETALVYAAHQGAGLSAVYHQAMQTQVARDFRLEQELPGAVMAGQFALSYQPVISLQTGEVQSAEALMRWHHPELGTLTPAMFLPLAARTQVIGQLGEWAIQAAMQDRAAWQRAHPGVRVSVNLSLDELLRQDDLEQLLPLLHAQGAPDFEMSAGSLLHYSERTLNLLERLREAGAGLWVDDFGDGASSLTALERFPLSGIKLHPSFVARLPHERAVRLLEGTTALASSLGLSVTAVGVETAEQLEVLRQAGVGAAQGYLYAAPMTAGELSGWQLQPHGVVV</sequence>
<dbReference type="EMBL" id="CP158299">
    <property type="protein sequence ID" value="XBV85926.1"/>
    <property type="molecule type" value="Genomic_DNA"/>
</dbReference>
<dbReference type="InterPro" id="IPR035919">
    <property type="entry name" value="EAL_sf"/>
</dbReference>
<dbReference type="CDD" id="cd01948">
    <property type="entry name" value="EAL"/>
    <property type="match status" value="1"/>
</dbReference>
<feature type="domain" description="PAS" evidence="1">
    <location>
        <begin position="335"/>
        <end position="379"/>
    </location>
</feature>
<dbReference type="Pfam" id="PF00990">
    <property type="entry name" value="GGDEF"/>
    <property type="match status" value="1"/>
</dbReference>
<dbReference type="PANTHER" id="PTHR44757:SF2">
    <property type="entry name" value="BIOFILM ARCHITECTURE MAINTENANCE PROTEIN MBAA"/>
    <property type="match status" value="1"/>
</dbReference>
<dbReference type="RefSeq" id="WP_350243971.1">
    <property type="nucleotide sequence ID" value="NZ_CP158299.1"/>
</dbReference>
<reference evidence="5" key="1">
    <citation type="submission" date="2024-06" db="EMBL/GenBank/DDBJ databases">
        <title>Draft Genome Sequence of Deinococcus sonorensis Type Strain KR-87, a Biofilm Producing Representative of the Genus Deinococcus.</title>
        <authorList>
            <person name="Boren L.S."/>
            <person name="Grosso R.A."/>
            <person name="Hugenberg-Cox A.N."/>
            <person name="Hill J.T.E."/>
            <person name="Albert C.M."/>
            <person name="Tuohy J.M."/>
        </authorList>
    </citation>
    <scope>NUCLEOTIDE SEQUENCE</scope>
    <source>
        <strain evidence="5">KR-87</strain>
    </source>
</reference>
<dbReference type="SMART" id="SM00091">
    <property type="entry name" value="PAS"/>
    <property type="match status" value="3"/>
</dbReference>
<dbReference type="InterPro" id="IPR000014">
    <property type="entry name" value="PAS"/>
</dbReference>
<dbReference type="Pfam" id="PF08448">
    <property type="entry name" value="PAS_4"/>
    <property type="match status" value="2"/>
</dbReference>
<evidence type="ECO:0000259" key="4">
    <source>
        <dbReference type="PROSITE" id="PS50887"/>
    </source>
</evidence>
<dbReference type="SMART" id="SM00267">
    <property type="entry name" value="GGDEF"/>
    <property type="match status" value="1"/>
</dbReference>
<dbReference type="Pfam" id="PF00563">
    <property type="entry name" value="EAL"/>
    <property type="match status" value="1"/>
</dbReference>
<dbReference type="PANTHER" id="PTHR44757">
    <property type="entry name" value="DIGUANYLATE CYCLASE DGCP"/>
    <property type="match status" value="1"/>
</dbReference>
<dbReference type="InterPro" id="IPR043128">
    <property type="entry name" value="Rev_trsase/Diguanyl_cyclase"/>
</dbReference>
<dbReference type="InterPro" id="IPR001633">
    <property type="entry name" value="EAL_dom"/>
</dbReference>
<dbReference type="Gene3D" id="3.30.450.20">
    <property type="entry name" value="PAS domain"/>
    <property type="match status" value="2"/>
</dbReference>
<dbReference type="SUPFAM" id="SSF141868">
    <property type="entry name" value="EAL domain-like"/>
    <property type="match status" value="1"/>
</dbReference>
<dbReference type="Gene3D" id="3.30.70.270">
    <property type="match status" value="1"/>
</dbReference>
<evidence type="ECO:0000313" key="5">
    <source>
        <dbReference type="EMBL" id="XBV85926.1"/>
    </source>
</evidence>
<dbReference type="InterPro" id="IPR052155">
    <property type="entry name" value="Biofilm_reg_signaling"/>
</dbReference>
<dbReference type="NCBIfam" id="TIGR00229">
    <property type="entry name" value="sensory_box"/>
    <property type="match status" value="1"/>
</dbReference>
<evidence type="ECO:0000259" key="1">
    <source>
        <dbReference type="PROSITE" id="PS50112"/>
    </source>
</evidence>
<dbReference type="SMART" id="SM00052">
    <property type="entry name" value="EAL"/>
    <property type="match status" value="1"/>
</dbReference>
<feature type="domain" description="EAL" evidence="3">
    <location>
        <begin position="638"/>
        <end position="886"/>
    </location>
</feature>
<feature type="domain" description="PAC" evidence="2">
    <location>
        <begin position="414"/>
        <end position="466"/>
    </location>
</feature>
<dbReference type="InterPro" id="IPR035965">
    <property type="entry name" value="PAS-like_dom_sf"/>
</dbReference>
<evidence type="ECO:0000259" key="3">
    <source>
        <dbReference type="PROSITE" id="PS50883"/>
    </source>
</evidence>